<reference evidence="2" key="1">
    <citation type="journal article" date="2019" name="Int. J. Syst. Evol. Microbiol.">
        <title>The Global Catalogue of Microorganisms (GCM) 10K type strain sequencing project: providing services to taxonomists for standard genome sequencing and annotation.</title>
        <authorList>
            <consortium name="The Broad Institute Genomics Platform"/>
            <consortium name="The Broad Institute Genome Sequencing Center for Infectious Disease"/>
            <person name="Wu L."/>
            <person name="Ma J."/>
        </authorList>
    </citation>
    <scope>NUCLEOTIDE SEQUENCE [LARGE SCALE GENOMIC DNA]</scope>
    <source>
        <strain evidence="2">JCM 17388</strain>
    </source>
</reference>
<evidence type="ECO:0000313" key="1">
    <source>
        <dbReference type="EMBL" id="GAA4200884.1"/>
    </source>
</evidence>
<keyword evidence="2" id="KW-1185">Reference proteome</keyword>
<accession>A0ABP8B977</accession>
<evidence type="ECO:0008006" key="3">
    <source>
        <dbReference type="Google" id="ProtNLM"/>
    </source>
</evidence>
<protein>
    <recommendedName>
        <fullName evidence="3">LigA protein</fullName>
    </recommendedName>
</protein>
<dbReference type="Proteomes" id="UP001501251">
    <property type="component" value="Unassembled WGS sequence"/>
</dbReference>
<dbReference type="RefSeq" id="WP_344920945.1">
    <property type="nucleotide sequence ID" value="NZ_BAABAQ010000011.1"/>
</dbReference>
<evidence type="ECO:0000313" key="2">
    <source>
        <dbReference type="Proteomes" id="UP001501251"/>
    </source>
</evidence>
<sequence length="663" mass="72614">MTGAEESGRYRTDIYGDAGNVFAGGHVEGDLYMIYQQARAVAAARALDAQTVELKRAVCVRVDRHGADVVGRAVSVLRDRSVVVLRGPEGTGRRITAINALTDLTPTPKELVLDPEDLERSLVAEPSHGYLLDLGEVDGELVPEVGRLVEGYVTRLRQVGSCLVILATPQAWRLLDLADERVTTTMTGPRPLAVFQSHLAYWTSAAQAREWARNDQIVNALEGGTPFDAVRLAGIVQRDSESGPREAEDRLKEILAAYHNWEDALRDWFERSHGEGKGYSRALLLATAALEEASAEDVFAAADLLAEQVTLVRDPTVRLTGHGMTDQLADIGAQLIDERIVFQRPEYASSVLDHVWHDRPHLRTDLREWLIALGASRHGDRAAVTLLRMALRHGDPGVVADAAFRWCGTSAISRVRAVGILTAAAVSDEVGFGIRRKLYQWSIASGPEDVQIAVAQVCGGPLGESFPRIALTRLRHLSRKDSVNVRDAVIEALKTLAQHRKLRGTVLGEILDWWDAYGRQRTTGQLALVTLAGVGDDGRPLLVPESFRDDGLVERLALAWRTILREPVTESTAEVAAAGWLEAVAQGRAPAETVVEVLARSCESNLDIGRLSPLVWNWAHTETPAPFPREPICRELLDRIGAQDPLTPGLSPMTVYAMLKERT</sequence>
<dbReference type="EMBL" id="BAABAQ010000011">
    <property type="protein sequence ID" value="GAA4200884.1"/>
    <property type="molecule type" value="Genomic_DNA"/>
</dbReference>
<comment type="caution">
    <text evidence="1">The sequence shown here is derived from an EMBL/GenBank/DDBJ whole genome shotgun (WGS) entry which is preliminary data.</text>
</comment>
<gene>
    <name evidence="1" type="ORF">GCM10022252_54760</name>
</gene>
<organism evidence="1 2">
    <name type="scientific">Streptosporangium oxazolinicum</name>
    <dbReference type="NCBI Taxonomy" id="909287"/>
    <lineage>
        <taxon>Bacteria</taxon>
        <taxon>Bacillati</taxon>
        <taxon>Actinomycetota</taxon>
        <taxon>Actinomycetes</taxon>
        <taxon>Streptosporangiales</taxon>
        <taxon>Streptosporangiaceae</taxon>
        <taxon>Streptosporangium</taxon>
    </lineage>
</organism>
<name>A0ABP8B977_9ACTN</name>
<proteinExistence type="predicted"/>